<evidence type="ECO:0000256" key="2">
    <source>
        <dbReference type="ARBA" id="ARBA00023277"/>
    </source>
</evidence>
<dbReference type="Proteomes" id="UP000634668">
    <property type="component" value="Unassembled WGS sequence"/>
</dbReference>
<evidence type="ECO:0000313" key="3">
    <source>
        <dbReference type="EMBL" id="GGW28152.1"/>
    </source>
</evidence>
<dbReference type="GO" id="GO:0005737">
    <property type="term" value="C:cytoplasm"/>
    <property type="evidence" value="ECO:0007669"/>
    <property type="project" value="InterPro"/>
</dbReference>
<proteinExistence type="predicted"/>
<keyword evidence="1 3" id="KW-0413">Isomerase</keyword>
<dbReference type="InterPro" id="IPR009015">
    <property type="entry name" value="Fucose_isomerase_N/cen_sf"/>
</dbReference>
<reference evidence="3" key="2">
    <citation type="submission" date="2020-09" db="EMBL/GenBank/DDBJ databases">
        <authorList>
            <person name="Sun Q."/>
            <person name="Kim S."/>
        </authorList>
    </citation>
    <scope>NUCLEOTIDE SEQUENCE</scope>
    <source>
        <strain evidence="3">KCTC 12113</strain>
    </source>
</reference>
<dbReference type="PANTHER" id="PTHR37840:SF1">
    <property type="entry name" value="L-FUCOSE ISOMERASE"/>
    <property type="match status" value="1"/>
</dbReference>
<protein>
    <submittedName>
        <fullName evidence="3">L-fucose isomerase</fullName>
    </submittedName>
</protein>
<dbReference type="PANTHER" id="PTHR37840">
    <property type="entry name" value="L-FUCOSE ISOMERASE"/>
    <property type="match status" value="1"/>
</dbReference>
<dbReference type="GO" id="GO:0008790">
    <property type="term" value="F:arabinose isomerase activity"/>
    <property type="evidence" value="ECO:0007669"/>
    <property type="project" value="TreeGrafter"/>
</dbReference>
<evidence type="ECO:0000313" key="4">
    <source>
        <dbReference type="Proteomes" id="UP000634668"/>
    </source>
</evidence>
<gene>
    <name evidence="3" type="primary">fucI</name>
    <name evidence="3" type="ORF">GCM10007383_11810</name>
</gene>
<dbReference type="GO" id="GO:0030145">
    <property type="term" value="F:manganese ion binding"/>
    <property type="evidence" value="ECO:0007669"/>
    <property type="project" value="InterPro"/>
</dbReference>
<evidence type="ECO:0000256" key="1">
    <source>
        <dbReference type="ARBA" id="ARBA00023235"/>
    </source>
</evidence>
<accession>A0A918MJA9</accession>
<dbReference type="AlphaFoldDB" id="A0A918MJA9"/>
<comment type="caution">
    <text evidence="3">The sequence shown here is derived from an EMBL/GenBank/DDBJ whole genome shotgun (WGS) entry which is preliminary data.</text>
</comment>
<dbReference type="InterPro" id="IPR005763">
    <property type="entry name" value="Fucose_isomerase"/>
</dbReference>
<dbReference type="SUPFAM" id="SSF53743">
    <property type="entry name" value="FucI/AraA N-terminal and middle domains"/>
    <property type="match status" value="1"/>
</dbReference>
<reference evidence="3" key="1">
    <citation type="journal article" date="2014" name="Int. J. Syst. Evol. Microbiol.">
        <title>Complete genome sequence of Corynebacterium casei LMG S-19264T (=DSM 44701T), isolated from a smear-ripened cheese.</title>
        <authorList>
            <consortium name="US DOE Joint Genome Institute (JGI-PGF)"/>
            <person name="Walter F."/>
            <person name="Albersmeier A."/>
            <person name="Kalinowski J."/>
            <person name="Ruckert C."/>
        </authorList>
    </citation>
    <scope>NUCLEOTIDE SEQUENCE</scope>
    <source>
        <strain evidence="3">KCTC 12113</strain>
    </source>
</reference>
<name>A0A918MJA9_9FLAO</name>
<dbReference type="GO" id="GO:0019571">
    <property type="term" value="P:D-arabinose catabolic process"/>
    <property type="evidence" value="ECO:0007669"/>
    <property type="project" value="TreeGrafter"/>
</dbReference>
<keyword evidence="2" id="KW-0119">Carbohydrate metabolism</keyword>
<sequence length="539" mass="60132">MDNKKKILLVTSGDLRLDANQVGWEFQTIMEQQLEASLSELGYQLKRGHAFDPDKQHGFIDSQKMGMEVFKNLDTDLPIIVAESVWQYSHHVLPGLMTHKGPILTLANWEGLSSGLVGMLNLNGSLTKAEVEYSTLWSHDFKDDYFKTKLHEWLKTGTIIHDDSHVTSFKSLKISSDIKDKSERFASEFLQGKTIMGVFDEGCMGMFNAIVPDRLLNRLGIFKERLSQSALYAEMLKVGDSEATDVLDWLLNKGMRFNWGTNPDTELTKDQTLEQCKMYIAAIRIADQYGCDTIGIQYQQGLKDLVAASDLAEGLLNNVDRPPVFDSANKELYAKKAIPHFNEVDECAGIDALITTRLWKELGLSPETTLHDIRWGEECLVNGKTEFVWVFLISGAAPPAHFIGGYAGASSERQPPMYFKKGGGSLKGVSKPGFIVWSRIFIQEDGLHCDLGIGEVVSLSEEETNRRWENTTPAWPIMHAVLPGISKNQMMGRHKANHIQVVYADSKESAINAANLKASVFNSLGINTSICGDFPETTK</sequence>
<keyword evidence="4" id="KW-1185">Reference proteome</keyword>
<dbReference type="RefSeq" id="WP_026812326.1">
    <property type="nucleotide sequence ID" value="NZ_BMWP01000006.1"/>
</dbReference>
<dbReference type="EMBL" id="BMWP01000006">
    <property type="protein sequence ID" value="GGW28152.1"/>
    <property type="molecule type" value="Genomic_DNA"/>
</dbReference>
<dbReference type="GO" id="GO:0042355">
    <property type="term" value="P:L-fucose catabolic process"/>
    <property type="evidence" value="ECO:0007669"/>
    <property type="project" value="TreeGrafter"/>
</dbReference>
<dbReference type="GO" id="GO:0008736">
    <property type="term" value="F:L-fucose isomerase activity"/>
    <property type="evidence" value="ECO:0007669"/>
    <property type="project" value="InterPro"/>
</dbReference>
<organism evidence="3 4">
    <name type="scientific">Arenibacter certesii</name>
    <dbReference type="NCBI Taxonomy" id="228955"/>
    <lineage>
        <taxon>Bacteria</taxon>
        <taxon>Pseudomonadati</taxon>
        <taxon>Bacteroidota</taxon>
        <taxon>Flavobacteriia</taxon>
        <taxon>Flavobacteriales</taxon>
        <taxon>Flavobacteriaceae</taxon>
        <taxon>Arenibacter</taxon>
    </lineage>
</organism>